<keyword evidence="2" id="KW-1185">Reference proteome</keyword>
<dbReference type="RefSeq" id="YP_009201218.1">
    <property type="nucleotide sequence ID" value="NC_028829.1"/>
</dbReference>
<dbReference type="EMBL" id="KP671755">
    <property type="protein sequence ID" value="AJT60956.1"/>
    <property type="molecule type" value="Genomic_DNA"/>
</dbReference>
<dbReference type="KEGG" id="vg:26628441"/>
<dbReference type="Proteomes" id="UP000202888">
    <property type="component" value="Segment"/>
</dbReference>
<protein>
    <submittedName>
        <fullName evidence="1">Uncharacterized protein</fullName>
    </submittedName>
</protein>
<evidence type="ECO:0000313" key="2">
    <source>
        <dbReference type="Proteomes" id="UP000202888"/>
    </source>
</evidence>
<sequence>MKVMNATDLRAVEALVEQNDAAVVNKEKYRSALAFAYGCMNSIQRSVYRDYHLNVLAERYDIEYCNDDQVILPHGALKATIKFIKETLSDSDYAELKEYFQFTIALAVNDNETI</sequence>
<evidence type="ECO:0000313" key="1">
    <source>
        <dbReference type="EMBL" id="AJT60956.1"/>
    </source>
</evidence>
<dbReference type="OrthoDB" id="22426at10239"/>
<accession>A0A0D4DAT1</accession>
<name>A0A0D4DAT1_9CAUD</name>
<proteinExistence type="predicted"/>
<organism evidence="1 2">
    <name type="scientific">Vibrio phage ValKK3</name>
    <dbReference type="NCBI Taxonomy" id="1610855"/>
    <lineage>
        <taxon>Viruses</taxon>
        <taxon>Duplodnaviria</taxon>
        <taxon>Heunggongvirae</taxon>
        <taxon>Uroviricota</taxon>
        <taxon>Caudoviricetes</taxon>
        <taxon>Pantevenvirales</taxon>
        <taxon>Straboviridae</taxon>
        <taxon>Schizotequatrovirus</taxon>
        <taxon>Schizotequatrovirus valkk3</taxon>
    </lineage>
</organism>
<dbReference type="GeneID" id="26628441"/>
<reference evidence="1 2" key="1">
    <citation type="journal article" date="2016" name="Genom Data">
        <title>Complete genome sequence of a giant Vibrio phage ValKK3 infecting Vibrio alginolyticus.</title>
        <authorList>
            <person name="Lal T.M."/>
            <person name="Sano M."/>
            <person name="Hatai K."/>
            <person name="Ransangan J."/>
        </authorList>
    </citation>
    <scope>NUCLEOTIDE SEQUENCE [LARGE SCALE GENOMIC DNA]</scope>
</reference>